<dbReference type="GO" id="GO:0004803">
    <property type="term" value="F:transposase activity"/>
    <property type="evidence" value="ECO:0007669"/>
    <property type="project" value="InterPro"/>
</dbReference>
<evidence type="ECO:0000313" key="4">
    <source>
        <dbReference type="Proteomes" id="UP001142400"/>
    </source>
</evidence>
<dbReference type="PANTHER" id="PTHR37529">
    <property type="entry name" value="TRANSPOSASE INSG FOR INSERTION SEQUENCE ELEMENT IS4-RELATED"/>
    <property type="match status" value="1"/>
</dbReference>
<dbReference type="Pfam" id="PF01609">
    <property type="entry name" value="DDE_Tnp_1"/>
    <property type="match status" value="1"/>
</dbReference>
<dbReference type="GO" id="GO:0003677">
    <property type="term" value="F:DNA binding"/>
    <property type="evidence" value="ECO:0007669"/>
    <property type="project" value="InterPro"/>
</dbReference>
<feature type="domain" description="Transposase IS4-like" evidence="1">
    <location>
        <begin position="149"/>
        <end position="352"/>
    </location>
</feature>
<comment type="caution">
    <text evidence="3">The sequence shown here is derived from an EMBL/GenBank/DDBJ whole genome shotgun (WGS) entry which is preliminary data.</text>
</comment>
<dbReference type="GO" id="GO:0006313">
    <property type="term" value="P:DNA transposition"/>
    <property type="evidence" value="ECO:0007669"/>
    <property type="project" value="InterPro"/>
</dbReference>
<dbReference type="NCBIfam" id="NF033592">
    <property type="entry name" value="transpos_IS4_1"/>
    <property type="match status" value="1"/>
</dbReference>
<dbReference type="InterPro" id="IPR012337">
    <property type="entry name" value="RNaseH-like_sf"/>
</dbReference>
<proteinExistence type="predicted"/>
<dbReference type="InterPro" id="IPR002559">
    <property type="entry name" value="Transposase_11"/>
</dbReference>
<organism evidence="3 4">
    <name type="scientific">Streptomyces malaysiensis subsp. samsunensis</name>
    <dbReference type="NCBI Taxonomy" id="459658"/>
    <lineage>
        <taxon>Bacteria</taxon>
        <taxon>Bacillati</taxon>
        <taxon>Actinomycetota</taxon>
        <taxon>Actinomycetes</taxon>
        <taxon>Kitasatosporales</taxon>
        <taxon>Streptomycetaceae</taxon>
        <taxon>Streptomyces</taxon>
        <taxon>Streptomyces violaceusniger group</taxon>
    </lineage>
</organism>
<dbReference type="InterPro" id="IPR024473">
    <property type="entry name" value="Transposases_IS4_N"/>
</dbReference>
<dbReference type="SUPFAM" id="SSF53098">
    <property type="entry name" value="Ribonuclease H-like"/>
    <property type="match status" value="1"/>
</dbReference>
<dbReference type="EMBL" id="JANIIC010000203">
    <property type="protein sequence ID" value="MCQ8836616.1"/>
    <property type="molecule type" value="Genomic_DNA"/>
</dbReference>
<dbReference type="PANTHER" id="PTHR37529:SF1">
    <property type="entry name" value="TRANSPOSASE INSG FOR INSERTION SEQUENCE ELEMENT IS4-RELATED"/>
    <property type="match status" value="1"/>
</dbReference>
<dbReference type="InterPro" id="IPR047952">
    <property type="entry name" value="Transpos_IS4"/>
</dbReference>
<keyword evidence="4" id="KW-1185">Reference proteome</keyword>
<name>A0A9X2M7P1_STRMQ</name>
<gene>
    <name evidence="3" type="ORF">NQU54_48460</name>
</gene>
<evidence type="ECO:0000259" key="1">
    <source>
        <dbReference type="Pfam" id="PF01609"/>
    </source>
</evidence>
<evidence type="ECO:0000259" key="2">
    <source>
        <dbReference type="Pfam" id="PF13006"/>
    </source>
</evidence>
<dbReference type="Proteomes" id="UP001142400">
    <property type="component" value="Unassembled WGS sequence"/>
</dbReference>
<protein>
    <submittedName>
        <fullName evidence="3">IS4 family transposase</fullName>
    </submittedName>
</protein>
<dbReference type="Pfam" id="PF13006">
    <property type="entry name" value="Nterm_IS4"/>
    <property type="match status" value="1"/>
</dbReference>
<accession>A0A9X2M7P1</accession>
<reference evidence="3" key="1">
    <citation type="submission" date="2022-06" db="EMBL/GenBank/DDBJ databases">
        <title>WGS of actinobacteria.</title>
        <authorList>
            <person name="Thawai C."/>
        </authorList>
    </citation>
    <scope>NUCLEOTIDE SEQUENCE</scope>
    <source>
        <strain evidence="3">DSM 42010</strain>
    </source>
</reference>
<evidence type="ECO:0000313" key="3">
    <source>
        <dbReference type="EMBL" id="MCQ8836616.1"/>
    </source>
</evidence>
<sequence length="544" mass="60420">MPVHCVSPSALTAITRTVTVATGRFAPGHLGELTPIMPFELVDAVLSETRTVQRRLRDLPSRVGVYFLLAMCLFPEIGYRLVWDKLTAGLSGMPIVCPSTKALRDLRRRLGSAPVRVLFEVLAGPLAQPTTPGVRFGPYRTVSFDGCSSIKVPDSERNRGWLGRCPRGGYPQVELMTLVETGTRAVIGAVFGPTREGETSYATRLSHHLHPEMLVLWDRGFDSNDFLAAVHATGARVLGRIRQRRRPPVLQPLADSSYLSVIGGVPVRIIEARVSVTCTDGSKFEGPYRLATTLLNVRRYPADRLVHLYHERWEHESAYYALRHTILNGRVLRSHDPVGVEQEMWALLTLYQLLRRTMVEAAESRPGTDPDRCNFTIALQTARDLLVCAQGVFEQGIGEIGRRVLSALSPARRTGISTRKVKSPISRYAERKLDGRPDGSKAVTSTTITLLPPPSPEPVLPTSTVRENTGNGKPGSRMARVLAIMQSEPERLWRSREIAELLGDVTLAATYRQLARWTERGMIKRVRTGCYTAIANPLRGLRKR</sequence>
<dbReference type="AlphaFoldDB" id="A0A9X2M7P1"/>
<feature type="domain" description="Transposase IS4 N-terminal" evidence="2">
    <location>
        <begin position="28"/>
        <end position="120"/>
    </location>
</feature>